<dbReference type="AlphaFoldDB" id="A0A3A4NVJ5"/>
<evidence type="ECO:0000256" key="1">
    <source>
        <dbReference type="SAM" id="Phobius"/>
    </source>
</evidence>
<dbReference type="Proteomes" id="UP000265882">
    <property type="component" value="Unassembled WGS sequence"/>
</dbReference>
<comment type="caution">
    <text evidence="2">The sequence shown here is derived from an EMBL/GenBank/DDBJ whole genome shotgun (WGS) entry which is preliminary data.</text>
</comment>
<feature type="transmembrane region" description="Helical" evidence="1">
    <location>
        <begin position="79"/>
        <end position="101"/>
    </location>
</feature>
<evidence type="ECO:0000313" key="2">
    <source>
        <dbReference type="EMBL" id="RJP22116.1"/>
    </source>
</evidence>
<dbReference type="InterPro" id="IPR009937">
    <property type="entry name" value="Phage_holin_3_6"/>
</dbReference>
<proteinExistence type="predicted"/>
<sequence length="131" mass="14343">MEVRTIEERSLGDLFSDLSRETSLLLRQEMELARVETSELISKMLRDSALAASGALIAYAGFLVLLGAAVYGLGTALPWWASALIIGGATLIVGLVLVAIGRSMLKNRSLKPRHTFESIKEDIQWAKRQAK</sequence>
<reference evidence="2 3" key="1">
    <citation type="journal article" date="2017" name="ISME J.">
        <title>Energy and carbon metabolisms in a deep terrestrial subsurface fluid microbial community.</title>
        <authorList>
            <person name="Momper L."/>
            <person name="Jungbluth S.P."/>
            <person name="Lee M.D."/>
            <person name="Amend J.P."/>
        </authorList>
    </citation>
    <scope>NUCLEOTIDE SEQUENCE [LARGE SCALE GENOMIC DNA]</scope>
    <source>
        <strain evidence="2">SURF_5</strain>
    </source>
</reference>
<protein>
    <submittedName>
        <fullName evidence="2">Phage holin family protein</fullName>
    </submittedName>
</protein>
<name>A0A3A4NVJ5_ABYX5</name>
<dbReference type="EMBL" id="QZKU01000061">
    <property type="protein sequence ID" value="RJP22116.1"/>
    <property type="molecule type" value="Genomic_DNA"/>
</dbReference>
<feature type="transmembrane region" description="Helical" evidence="1">
    <location>
        <begin position="49"/>
        <end position="73"/>
    </location>
</feature>
<gene>
    <name evidence="2" type="ORF">C4520_08645</name>
</gene>
<evidence type="ECO:0000313" key="3">
    <source>
        <dbReference type="Proteomes" id="UP000265882"/>
    </source>
</evidence>
<keyword evidence="1" id="KW-1133">Transmembrane helix</keyword>
<keyword evidence="1" id="KW-0812">Transmembrane</keyword>
<keyword evidence="1" id="KW-0472">Membrane</keyword>
<accession>A0A3A4NVJ5</accession>
<dbReference type="Pfam" id="PF07332">
    <property type="entry name" value="Phage_holin_3_6"/>
    <property type="match status" value="1"/>
</dbReference>
<organism evidence="2 3">
    <name type="scientific">Abyssobacteria bacterium (strain SURF_5)</name>
    <dbReference type="NCBI Taxonomy" id="2093360"/>
    <lineage>
        <taxon>Bacteria</taxon>
        <taxon>Pseudomonadati</taxon>
        <taxon>Candidatus Hydrogenedentota</taxon>
        <taxon>Candidatus Abyssobacteria</taxon>
    </lineage>
</organism>